<evidence type="ECO:0000313" key="15">
    <source>
        <dbReference type="Proteomes" id="UP000225433"/>
    </source>
</evidence>
<dbReference type="GO" id="GO:0016779">
    <property type="term" value="F:nucleotidyltransferase activity"/>
    <property type="evidence" value="ECO:0007669"/>
    <property type="project" value="UniProtKB-KW"/>
</dbReference>
<gene>
    <name evidence="12" type="ORF">A9255_00400</name>
    <name evidence="13" type="ORF">Xhom_03796</name>
</gene>
<dbReference type="GO" id="GO:0016787">
    <property type="term" value="F:hydrolase activity"/>
    <property type="evidence" value="ECO:0007669"/>
    <property type="project" value="UniProtKB-KW"/>
</dbReference>
<dbReference type="GO" id="GO:0008270">
    <property type="term" value="F:zinc ion binding"/>
    <property type="evidence" value="ECO:0007669"/>
    <property type="project" value="InterPro"/>
</dbReference>
<dbReference type="GO" id="GO:0000428">
    <property type="term" value="C:DNA-directed RNA polymerase complex"/>
    <property type="evidence" value="ECO:0007669"/>
    <property type="project" value="UniProtKB-KW"/>
</dbReference>
<dbReference type="Proteomes" id="UP000094600">
    <property type="component" value="Chromosome"/>
</dbReference>
<dbReference type="InterPro" id="IPR014015">
    <property type="entry name" value="Helicase_SF3_DNA-vir"/>
</dbReference>
<dbReference type="GO" id="GO:0004386">
    <property type="term" value="F:helicase activity"/>
    <property type="evidence" value="ECO:0007669"/>
    <property type="project" value="UniProtKB-KW"/>
</dbReference>
<dbReference type="Gene3D" id="3.40.1360.10">
    <property type="match status" value="1"/>
</dbReference>
<dbReference type="InterPro" id="IPR045455">
    <property type="entry name" value="NrS-1_pol-like_helicase"/>
</dbReference>
<dbReference type="GO" id="GO:0003677">
    <property type="term" value="F:DNA binding"/>
    <property type="evidence" value="ECO:0007669"/>
    <property type="project" value="InterPro"/>
</dbReference>
<keyword evidence="5" id="KW-0235">DNA replication</keyword>
<dbReference type="EMBL" id="CP016176">
    <property type="protein sequence ID" value="AOM39209.1"/>
    <property type="molecule type" value="Genomic_DNA"/>
</dbReference>
<sequence>MVSHIDIRSVKAAAQGHWEGLLVACGVEVPAKGKHGACPICGGTDRFHFMDDHGHGDWHCRQCDNPNHGDGFDLLVRAKGITIIEVAKVVADALALPLPEPKPARKEAPKSEVPLIAEKVNKLVAQTTIGQSDYLTKKGLQCPNQTLLKDGSLLLVTQTLDGTITGAQIIKPNGEKRLVSGTQKKGSFIPLSAITGMPDTIIITEGYATALTVSQLHEGLVLAAMDEGNLSAVAEQVRERWPDVKIILAADNDWHSPEELDNNGKPKKNVGKMAAEKTAKAINGWVTLPPTEHKADWDDYRQHHGLEAAKQVFSEELYQVGKKSMGTTNVIEINSGKQKKKPKIDTETDIAKLAPNQLATLLISRYGQLAVHPESLTIYHYNGATWQPMKDSELSREMANFFIENETHFGMRRISGVVDVLKVIAEPMGETGIDLIGFSNGVLNTKTHAFRPHNPDDWLLHQNGITYTEPEEGENLKEHAPNYLKWLNHVSGGNPEKARRIKAGLYMVFGNRHDWQMFIEATGAGGSGKSVFAHVAELLAGKHNASSGELKDLDDARGRAQFVGKKLILLPDQNKYSGDGAGLKAITGGDSVGINPKYEKQFSIMMKCVVLITGNKPMQFTERNNGIARRRVIFHFNDIVEEKNKDKSLPEKIEAEIPVIIRDLLREFPQPEIANALLIEQRGSGEATEIKRETDPLIDFCAYLIALEGASGMLMGNANITPPAPRKYLYHAYMSYMQGNGNKNSLSLTTFGRSIDSALKELGKRYLRERTMHGYRTNLELNETEAEDWLPRVPTQS</sequence>
<keyword evidence="1" id="KW-0240">DNA-directed RNA polymerase</keyword>
<dbReference type="Pfam" id="PF19263">
    <property type="entry name" value="DUF5906"/>
    <property type="match status" value="1"/>
</dbReference>
<evidence type="ECO:0000259" key="11">
    <source>
        <dbReference type="PROSITE" id="PS51206"/>
    </source>
</evidence>
<dbReference type="Pfam" id="PF13362">
    <property type="entry name" value="Toprim_3"/>
    <property type="match status" value="1"/>
</dbReference>
<evidence type="ECO:0000256" key="6">
    <source>
        <dbReference type="ARBA" id="ARBA00022741"/>
    </source>
</evidence>
<dbReference type="GO" id="GO:1990077">
    <property type="term" value="C:primosome complex"/>
    <property type="evidence" value="ECO:0007669"/>
    <property type="project" value="UniProtKB-KW"/>
</dbReference>
<evidence type="ECO:0000256" key="8">
    <source>
        <dbReference type="ARBA" id="ARBA00022806"/>
    </source>
</evidence>
<dbReference type="InterPro" id="IPR014818">
    <property type="entry name" value="Phage/plasmid_primase_P4_C"/>
</dbReference>
<evidence type="ECO:0000256" key="1">
    <source>
        <dbReference type="ARBA" id="ARBA00022478"/>
    </source>
</evidence>
<evidence type="ECO:0000313" key="14">
    <source>
        <dbReference type="Proteomes" id="UP000094600"/>
    </source>
</evidence>
<dbReference type="AlphaFoldDB" id="A0A2G0Q114"/>
<dbReference type="InterPro" id="IPR036388">
    <property type="entry name" value="WH-like_DNA-bd_sf"/>
</dbReference>
<keyword evidence="6" id="KW-0547">Nucleotide-binding</keyword>
<dbReference type="GO" id="GO:0006269">
    <property type="term" value="P:DNA replication, synthesis of primer"/>
    <property type="evidence" value="ECO:0007669"/>
    <property type="project" value="UniProtKB-KW"/>
</dbReference>
<reference evidence="12 14" key="1">
    <citation type="submission" date="2016-06" db="EMBL/GenBank/DDBJ databases">
        <title>Bacterial characters and pathogenicity of Xenorhabdus hominickii from an entomopathogenic nematode, Steinernema monticolum.</title>
        <authorList>
            <person name="Park Y."/>
            <person name="Kim Y."/>
        </authorList>
    </citation>
    <scope>NUCLEOTIDE SEQUENCE [LARGE SCALE GENOMIC DNA]</scope>
    <source>
        <strain evidence="12 14">ANU1</strain>
    </source>
</reference>
<dbReference type="STRING" id="351679.A9255_00400"/>
<dbReference type="CDD" id="cd01029">
    <property type="entry name" value="TOPRIM_primases"/>
    <property type="match status" value="1"/>
</dbReference>
<keyword evidence="4" id="KW-0548">Nucleotidyltransferase</keyword>
<dbReference type="SMART" id="SM00778">
    <property type="entry name" value="Prim_Zn_Ribbon"/>
    <property type="match status" value="1"/>
</dbReference>
<keyword evidence="10" id="KW-0804">Transcription</keyword>
<evidence type="ECO:0000256" key="2">
    <source>
        <dbReference type="ARBA" id="ARBA00022515"/>
    </source>
</evidence>
<dbReference type="SUPFAM" id="SSF46785">
    <property type="entry name" value="Winged helix' DNA-binding domain"/>
    <property type="match status" value="1"/>
</dbReference>
<dbReference type="GO" id="GO:0005524">
    <property type="term" value="F:ATP binding"/>
    <property type="evidence" value="ECO:0007669"/>
    <property type="project" value="UniProtKB-KW"/>
</dbReference>
<dbReference type="PANTHER" id="PTHR35372:SF2">
    <property type="entry name" value="SF3 HELICASE DOMAIN-CONTAINING PROTEIN"/>
    <property type="match status" value="1"/>
</dbReference>
<dbReference type="SUPFAM" id="SSF57783">
    <property type="entry name" value="Zinc beta-ribbon"/>
    <property type="match status" value="1"/>
</dbReference>
<dbReference type="Gene3D" id="3.90.580.10">
    <property type="entry name" value="Zinc finger, CHC2-type domain"/>
    <property type="match status" value="1"/>
</dbReference>
<keyword evidence="14" id="KW-1185">Reference proteome</keyword>
<dbReference type="PANTHER" id="PTHR35372">
    <property type="entry name" value="ATP BINDING PROTEIN-RELATED"/>
    <property type="match status" value="1"/>
</dbReference>
<dbReference type="OrthoDB" id="784829at2"/>
<keyword evidence="9" id="KW-0067">ATP-binding</keyword>
<dbReference type="InterPro" id="IPR006171">
    <property type="entry name" value="TOPRIM_dom"/>
</dbReference>
<dbReference type="InterPro" id="IPR013237">
    <property type="entry name" value="Phage_T7_Gp4_N"/>
</dbReference>
<dbReference type="SMART" id="SM00885">
    <property type="entry name" value="D5_N"/>
    <property type="match status" value="1"/>
</dbReference>
<dbReference type="InterPro" id="IPR034154">
    <property type="entry name" value="TOPRIM_DnaG/twinkle"/>
</dbReference>
<dbReference type="Proteomes" id="UP000225433">
    <property type="component" value="Unassembled WGS sequence"/>
</dbReference>
<keyword evidence="8" id="KW-0347">Helicase</keyword>
<organism evidence="13 15">
    <name type="scientific">Xenorhabdus hominickii</name>
    <dbReference type="NCBI Taxonomy" id="351679"/>
    <lineage>
        <taxon>Bacteria</taxon>
        <taxon>Pseudomonadati</taxon>
        <taxon>Pseudomonadota</taxon>
        <taxon>Gammaproteobacteria</taxon>
        <taxon>Enterobacterales</taxon>
        <taxon>Morganellaceae</taxon>
        <taxon>Xenorhabdus</taxon>
    </lineage>
</organism>
<dbReference type="Gene3D" id="3.40.50.300">
    <property type="entry name" value="P-loop containing nucleotide triphosphate hydrolases"/>
    <property type="match status" value="1"/>
</dbReference>
<evidence type="ECO:0000256" key="9">
    <source>
        <dbReference type="ARBA" id="ARBA00022840"/>
    </source>
</evidence>
<dbReference type="Pfam" id="PF03288">
    <property type="entry name" value="Pox_D5"/>
    <property type="match status" value="1"/>
</dbReference>
<protein>
    <submittedName>
        <fullName evidence="13">DNA primase</fullName>
    </submittedName>
</protein>
<dbReference type="InterPro" id="IPR036390">
    <property type="entry name" value="WH_DNA-bd_sf"/>
</dbReference>
<dbReference type="PROSITE" id="PS51206">
    <property type="entry name" value="SF3_HELICASE_1"/>
    <property type="match status" value="1"/>
</dbReference>
<keyword evidence="7" id="KW-0378">Hydrolase</keyword>
<dbReference type="Pfam" id="PF08273">
    <property type="entry name" value="Zn_Ribbon_Prim"/>
    <property type="match status" value="1"/>
</dbReference>
<keyword evidence="2" id="KW-0639">Primosome</keyword>
<keyword evidence="3" id="KW-0808">Transferase</keyword>
<feature type="domain" description="SF3 helicase" evidence="11">
    <location>
        <begin position="496"/>
        <end position="649"/>
    </location>
</feature>
<dbReference type="Pfam" id="PF08706">
    <property type="entry name" value="D5_N"/>
    <property type="match status" value="1"/>
</dbReference>
<evidence type="ECO:0000256" key="4">
    <source>
        <dbReference type="ARBA" id="ARBA00022695"/>
    </source>
</evidence>
<dbReference type="InterPro" id="IPR004968">
    <property type="entry name" value="DNA_primase/NTPase_C"/>
</dbReference>
<dbReference type="RefSeq" id="WP_069314981.1">
    <property type="nucleotide sequence ID" value="NZ_CAWNQJ010000101.1"/>
</dbReference>
<dbReference type="EMBL" id="NJAI01000007">
    <property type="protein sequence ID" value="PHM52914.1"/>
    <property type="molecule type" value="Genomic_DNA"/>
</dbReference>
<dbReference type="KEGG" id="xho:A9255_00400"/>
<evidence type="ECO:0000256" key="7">
    <source>
        <dbReference type="ARBA" id="ARBA00022801"/>
    </source>
</evidence>
<dbReference type="InterPro" id="IPR051620">
    <property type="entry name" value="ORF904-like_C"/>
</dbReference>
<dbReference type="SUPFAM" id="SSF52540">
    <property type="entry name" value="P-loop containing nucleoside triphosphate hydrolases"/>
    <property type="match status" value="1"/>
</dbReference>
<evidence type="ECO:0000256" key="3">
    <source>
        <dbReference type="ARBA" id="ARBA00022679"/>
    </source>
</evidence>
<dbReference type="InterPro" id="IPR027417">
    <property type="entry name" value="P-loop_NTPase"/>
</dbReference>
<proteinExistence type="predicted"/>
<accession>A0A2G0Q114</accession>
<evidence type="ECO:0000313" key="12">
    <source>
        <dbReference type="EMBL" id="AOM39209.1"/>
    </source>
</evidence>
<name>A0A2G0Q114_XENHO</name>
<dbReference type="InterPro" id="IPR036977">
    <property type="entry name" value="DNA_primase_Znf_CHC2"/>
</dbReference>
<reference evidence="13 15" key="2">
    <citation type="journal article" date="2017" name="Nat. Microbiol.">
        <title>Natural product diversity associated with the nematode symbionts Photorhabdus and Xenorhabdus.</title>
        <authorList>
            <person name="Tobias N.J."/>
            <person name="Wolff H."/>
            <person name="Djahanschiri B."/>
            <person name="Grundmann F."/>
            <person name="Kronenwerth M."/>
            <person name="Shi Y.M."/>
            <person name="Simonyi S."/>
            <person name="Grun P."/>
            <person name="Shapiro-Ilan D."/>
            <person name="Pidot S.J."/>
            <person name="Stinear T.P."/>
            <person name="Ebersberger I."/>
            <person name="Bode H.B."/>
        </authorList>
    </citation>
    <scope>NUCLEOTIDE SEQUENCE [LARGE SCALE GENOMIC DNA]</scope>
    <source>
        <strain evidence="13 15">DSM 17903</strain>
    </source>
</reference>
<evidence type="ECO:0000256" key="5">
    <source>
        <dbReference type="ARBA" id="ARBA00022705"/>
    </source>
</evidence>
<dbReference type="Gene3D" id="1.10.10.10">
    <property type="entry name" value="Winged helix-like DNA-binding domain superfamily/Winged helix DNA-binding domain"/>
    <property type="match status" value="1"/>
</dbReference>
<evidence type="ECO:0000313" key="13">
    <source>
        <dbReference type="EMBL" id="PHM52914.1"/>
    </source>
</evidence>
<evidence type="ECO:0000256" key="10">
    <source>
        <dbReference type="ARBA" id="ARBA00023163"/>
    </source>
</evidence>